<gene>
    <name evidence="1" type="ORF">CFP56_022081</name>
</gene>
<accession>A0AAW0M1N8</accession>
<comment type="caution">
    <text evidence="1">The sequence shown here is derived from an EMBL/GenBank/DDBJ whole genome shotgun (WGS) entry which is preliminary data.</text>
</comment>
<dbReference type="Gramene" id="rna-CFP56_63587">
    <property type="protein sequence ID" value="cds-POE48253.1"/>
    <property type="gene ID" value="gene-CFP56_63587"/>
</dbReference>
<reference evidence="1" key="3">
    <citation type="submission" date="2023-07" db="EMBL/GenBank/DDBJ databases">
        <title>An improved reference 1 genome and first organelle genomes of Quercus suber.</title>
        <authorList>
            <consortium name="Genosuber Consortium"/>
            <person name="Usie A."/>
            <person name="Serra O."/>
            <person name="Barros P."/>
        </authorList>
    </citation>
    <scope>NUCLEOTIDE SEQUENCE</scope>
    <source>
        <strain evidence="1">HL8</strain>
        <tissue evidence="1">Leaves</tissue>
    </source>
</reference>
<protein>
    <submittedName>
        <fullName evidence="1">Uncharacterized protein</fullName>
    </submittedName>
</protein>
<organism evidence="1">
    <name type="scientific">Quercus suber</name>
    <name type="common">Cork oak</name>
    <dbReference type="NCBI Taxonomy" id="58331"/>
    <lineage>
        <taxon>Eukaryota</taxon>
        <taxon>Viridiplantae</taxon>
        <taxon>Streptophyta</taxon>
        <taxon>Embryophyta</taxon>
        <taxon>Tracheophyta</taxon>
        <taxon>Spermatophyta</taxon>
        <taxon>Magnoliopsida</taxon>
        <taxon>eudicotyledons</taxon>
        <taxon>Gunneridae</taxon>
        <taxon>Pentapetalae</taxon>
        <taxon>rosids</taxon>
        <taxon>fabids</taxon>
        <taxon>Fagales</taxon>
        <taxon>Fagaceae</taxon>
        <taxon>Quercus</taxon>
    </lineage>
</organism>
<reference evidence="1" key="2">
    <citation type="journal article" date="2018" name="Sci. Data">
        <title>The draft genome sequence of cork oak.</title>
        <authorList>
            <person name="Ramos A.M."/>
            <person name="Usie A."/>
            <person name="Barbosa P."/>
            <person name="Barros P.M."/>
            <person name="Capote T."/>
            <person name="Chaves I."/>
            <person name="Simoes F."/>
            <person name="Abreu I."/>
            <person name="Carrasquinho I."/>
            <person name="Faro C."/>
            <person name="Guimaraes J.B."/>
            <person name="Mendonca D."/>
            <person name="Nobrega F."/>
            <person name="Rodrigues L."/>
            <person name="Saibo N.J.M."/>
            <person name="Varela M.C."/>
            <person name="Egas C."/>
            <person name="Matos J."/>
            <person name="Miguel C.M."/>
            <person name="Oliveira M.M."/>
            <person name="Ricardo C.P."/>
            <person name="Goncalves S."/>
        </authorList>
    </citation>
    <scope>NUCLEOTIDE SEQUENCE [LARGE SCALE GENOMIC DNA]</scope>
    <source>
        <strain evidence="1">HL8</strain>
    </source>
</reference>
<name>A0AAW0M1N8_QUESU</name>
<sequence>MGLCESLFGYWPCLSHEERRGDRQDCTDEGSDNDQCKGTADYAFGNSYPYGERRAVGSNFGDPNYGYERHYQEQPLFRQVYYDE</sequence>
<dbReference type="EMBL" id="PKMF04000034">
    <property type="protein sequence ID" value="KAK7856641.1"/>
    <property type="molecule type" value="Genomic_DNA"/>
</dbReference>
<evidence type="ECO:0000313" key="1">
    <source>
        <dbReference type="EMBL" id="KAK7856641.1"/>
    </source>
</evidence>
<dbReference type="AlphaFoldDB" id="A0AAW0M1N8"/>
<reference evidence="1" key="1">
    <citation type="submission" date="2017-12" db="EMBL/GenBank/DDBJ databases">
        <authorList>
            <person name="Barbosa P."/>
            <person name="Usie A."/>
            <person name="Ramos A.M."/>
        </authorList>
    </citation>
    <scope>NUCLEOTIDE SEQUENCE</scope>
    <source>
        <strain evidence="1">HL8</strain>
        <tissue evidence="1">Leaves</tissue>
    </source>
</reference>
<proteinExistence type="predicted"/>